<dbReference type="AlphaFoldDB" id="A0A1I0BD61"/>
<evidence type="ECO:0000313" key="1">
    <source>
        <dbReference type="EMBL" id="SET04881.1"/>
    </source>
</evidence>
<accession>A0A1I0BD61</accession>
<sequence>MEAYISDIEFAVGDRRELEDLAEHIPEKRISLFRKFGLKYYYEYSGSVYDIALEAAKKTVKGNEKDIGTLVFSTGSFHSPPSPYNRVDGIKDLNQLLKGLGIDAYPYGVYLSDCANIISAIRIGKNFLMEEQFENSLRQKNNHVCIITSDVTGVDESRIVPPGTSIKSDSASSCIISSKPRKNSFKIGDIHQYHNKEMLGNTALSYEDYIIQVSKCIDFIRKKNLDEKNQTFQHILTNNYSNSYIKTFSLSLLANEDIFYKEQIPNFAHCFSSDLLINLNQLCITRQLNHGDCILAIASGPSSISSICLEYIEQI</sequence>
<keyword evidence="2" id="KW-1185">Reference proteome</keyword>
<reference evidence="1 2" key="1">
    <citation type="submission" date="2016-10" db="EMBL/GenBank/DDBJ databases">
        <authorList>
            <person name="de Groot N.N."/>
        </authorList>
    </citation>
    <scope>NUCLEOTIDE SEQUENCE [LARGE SCALE GENOMIC DNA]</scope>
    <source>
        <strain evidence="1 2">DSM 1801</strain>
    </source>
</reference>
<dbReference type="EMBL" id="FOHN01000007">
    <property type="protein sequence ID" value="SET04881.1"/>
    <property type="molecule type" value="Genomic_DNA"/>
</dbReference>
<protein>
    <submittedName>
        <fullName evidence="1">3-oxoacyl-[acyl-carrier-protein] synthase-3</fullName>
    </submittedName>
</protein>
<name>A0A1I0BD61_9FIRM</name>
<gene>
    <name evidence="1" type="ORF">SAMN04487772_10784</name>
</gene>
<dbReference type="RefSeq" id="WP_092477430.1">
    <property type="nucleotide sequence ID" value="NZ_FOHN01000007.1"/>
</dbReference>
<dbReference type="Proteomes" id="UP000199800">
    <property type="component" value="Unassembled WGS sequence"/>
</dbReference>
<proteinExistence type="predicted"/>
<dbReference type="OrthoDB" id="2636646at2"/>
<evidence type="ECO:0000313" key="2">
    <source>
        <dbReference type="Proteomes" id="UP000199800"/>
    </source>
</evidence>
<organism evidence="1 2">
    <name type="scientific">[Clostridium] polysaccharolyticum</name>
    <dbReference type="NCBI Taxonomy" id="29364"/>
    <lineage>
        <taxon>Bacteria</taxon>
        <taxon>Bacillati</taxon>
        <taxon>Bacillota</taxon>
        <taxon>Clostridia</taxon>
        <taxon>Lachnospirales</taxon>
        <taxon>Lachnospiraceae</taxon>
    </lineage>
</organism>
<dbReference type="STRING" id="29364.SAMN04487772_10784"/>